<keyword evidence="3 7" id="KW-0378">Hydrolase</keyword>
<feature type="site" description="Important for catalytic activity, responsible for pKa modulation of the active site Glu and correct orientation of both the proton donor and substrate" evidence="6">
    <location>
        <position position="153"/>
    </location>
</feature>
<feature type="region of interest" description="Disordered" evidence="8">
    <location>
        <begin position="1"/>
        <end position="27"/>
    </location>
</feature>
<evidence type="ECO:0000256" key="3">
    <source>
        <dbReference type="ARBA" id="ARBA00022801"/>
    </source>
</evidence>
<keyword evidence="4 7" id="KW-0326">Glycosidase</keyword>
<dbReference type="Proteomes" id="UP000198520">
    <property type="component" value="Unassembled WGS sequence"/>
</dbReference>
<comment type="similarity">
    <text evidence="2 7">Belongs to the glycosyl hydrolase 43 family.</text>
</comment>
<evidence type="ECO:0000256" key="8">
    <source>
        <dbReference type="SAM" id="MobiDB-lite"/>
    </source>
</evidence>
<dbReference type="InterPro" id="IPR006710">
    <property type="entry name" value="Glyco_hydro_43"/>
</dbReference>
<evidence type="ECO:0000256" key="2">
    <source>
        <dbReference type="ARBA" id="ARBA00009865"/>
    </source>
</evidence>
<dbReference type="GO" id="GO:0005975">
    <property type="term" value="P:carbohydrate metabolic process"/>
    <property type="evidence" value="ECO:0007669"/>
    <property type="project" value="InterPro"/>
</dbReference>
<keyword evidence="10" id="KW-1185">Reference proteome</keyword>
<evidence type="ECO:0000256" key="5">
    <source>
        <dbReference type="PIRSR" id="PIRSR606710-1"/>
    </source>
</evidence>
<dbReference type="AlphaFoldDB" id="A0A1I2CS01"/>
<evidence type="ECO:0000256" key="6">
    <source>
        <dbReference type="PIRSR" id="PIRSR606710-2"/>
    </source>
</evidence>
<evidence type="ECO:0000256" key="4">
    <source>
        <dbReference type="ARBA" id="ARBA00023295"/>
    </source>
</evidence>
<dbReference type="Pfam" id="PF04616">
    <property type="entry name" value="Glyco_hydro_43"/>
    <property type="match status" value="1"/>
</dbReference>
<dbReference type="PANTHER" id="PTHR43301">
    <property type="entry name" value="ARABINAN ENDO-1,5-ALPHA-L-ARABINOSIDASE"/>
    <property type="match status" value="1"/>
</dbReference>
<dbReference type="PANTHER" id="PTHR43301:SF3">
    <property type="entry name" value="ARABINAN ENDO-1,5-ALPHA-L-ARABINOSIDASE A-RELATED"/>
    <property type="match status" value="1"/>
</dbReference>
<dbReference type="EMBL" id="FONZ01000001">
    <property type="protein sequence ID" value="SFE71119.1"/>
    <property type="molecule type" value="Genomic_DNA"/>
</dbReference>
<gene>
    <name evidence="9" type="ORF">SAMN04488035_0242</name>
</gene>
<organism evidence="9 10">
    <name type="scientific">Flavimobilis marinus</name>
    <dbReference type="NCBI Taxonomy" id="285351"/>
    <lineage>
        <taxon>Bacteria</taxon>
        <taxon>Bacillati</taxon>
        <taxon>Actinomycetota</taxon>
        <taxon>Actinomycetes</taxon>
        <taxon>Micrococcales</taxon>
        <taxon>Jonesiaceae</taxon>
        <taxon>Flavimobilis</taxon>
    </lineage>
</organism>
<evidence type="ECO:0000256" key="1">
    <source>
        <dbReference type="ARBA" id="ARBA00004834"/>
    </source>
</evidence>
<reference evidence="10" key="1">
    <citation type="submission" date="2016-10" db="EMBL/GenBank/DDBJ databases">
        <authorList>
            <person name="Varghese N."/>
            <person name="Submissions S."/>
        </authorList>
    </citation>
    <scope>NUCLEOTIDE SEQUENCE [LARGE SCALE GENOMIC DNA]</scope>
    <source>
        <strain evidence="10">DSM 19083</strain>
    </source>
</reference>
<evidence type="ECO:0000313" key="10">
    <source>
        <dbReference type="Proteomes" id="UP000198520"/>
    </source>
</evidence>
<dbReference type="InterPro" id="IPR050727">
    <property type="entry name" value="GH43_arabinanases"/>
</dbReference>
<protein>
    <submittedName>
        <fullName evidence="9">Arabinan endo-1,5-alpha-L-arabinosidase</fullName>
    </submittedName>
</protein>
<name>A0A1I2CS01_9MICO</name>
<dbReference type="OrthoDB" id="9801455at2"/>
<dbReference type="SUPFAM" id="SSF75005">
    <property type="entry name" value="Arabinanase/levansucrase/invertase"/>
    <property type="match status" value="1"/>
</dbReference>
<sequence>MALDAAGAVGSPEPTAPADPTTWGAHHAHDPTVVRADDGTYVMFSTDAFAGGTPPAGAHLRTSRDLVTWVWAGTALDGVPAEAHAWSGAPGLWAPEVVRWDERTWHMYYSASTFGSNTSAIGLATAPDPRGPWTAGPLVVRTRAGEQTQNAIDAAVVREPDGAPWLVYGSFFSGIYALRLDPATGLAADDGDLGVCVARRNRSVEGAVEGAYVVRRDSSTSGPQYWMFLSYDSLFNAYHVRVGVAEHPAGPYLDRDGRDLTDVDSPPQRVGTSILEGHALPGEPPLIAPGHASVLRLAASEGPDGVALDLDGVDLLVHHVREADDPHQHHAQLRRLVWTASGWPAVAPLPYRGEDLVSGRPTGPDTRLAGTWDVLDLRLAADAGPTGPIRHAAPWTSADGDLRAFGDVVVVPGRDADGRDVLTFTGYTVDRAGVSGVLRGGDREV</sequence>
<dbReference type="CDD" id="cd08998">
    <property type="entry name" value="GH43_Arb43a-like"/>
    <property type="match status" value="1"/>
</dbReference>
<dbReference type="RefSeq" id="WP_093374310.1">
    <property type="nucleotide sequence ID" value="NZ_BNAN01000001.1"/>
</dbReference>
<proteinExistence type="inferred from homology"/>
<feature type="active site" description="Proton acceptor" evidence="5">
    <location>
        <position position="30"/>
    </location>
</feature>
<dbReference type="STRING" id="285351.SAMN04488035_0242"/>
<feature type="active site" description="Proton donor" evidence="5">
    <location>
        <position position="209"/>
    </location>
</feature>
<dbReference type="Gene3D" id="2.115.10.20">
    <property type="entry name" value="Glycosyl hydrolase domain, family 43"/>
    <property type="match status" value="1"/>
</dbReference>
<accession>A0A1I2CS01</accession>
<evidence type="ECO:0000313" key="9">
    <source>
        <dbReference type="EMBL" id="SFE71119.1"/>
    </source>
</evidence>
<evidence type="ECO:0000256" key="7">
    <source>
        <dbReference type="RuleBase" id="RU361187"/>
    </source>
</evidence>
<comment type="pathway">
    <text evidence="1">Glycan metabolism; L-arabinan degradation.</text>
</comment>
<dbReference type="GO" id="GO:0004553">
    <property type="term" value="F:hydrolase activity, hydrolyzing O-glycosyl compounds"/>
    <property type="evidence" value="ECO:0007669"/>
    <property type="project" value="InterPro"/>
</dbReference>
<dbReference type="InterPro" id="IPR023296">
    <property type="entry name" value="Glyco_hydro_beta-prop_sf"/>
</dbReference>